<dbReference type="Proteomes" id="UP000254343">
    <property type="component" value="Unassembled WGS sequence"/>
</dbReference>
<dbReference type="AlphaFoldDB" id="A0A380W2W9"/>
<reference evidence="1 2" key="1">
    <citation type="submission" date="2018-06" db="EMBL/GenBank/DDBJ databases">
        <authorList>
            <consortium name="Pathogen Informatics"/>
            <person name="Doyle S."/>
        </authorList>
    </citation>
    <scope>NUCLEOTIDE SEQUENCE [LARGE SCALE GENOMIC DNA]</scope>
    <source>
        <strain evidence="1 2">NCTC12722</strain>
    </source>
</reference>
<evidence type="ECO:0000313" key="2">
    <source>
        <dbReference type="Proteomes" id="UP000254343"/>
    </source>
</evidence>
<organism evidence="1 2">
    <name type="scientific">Afipia felis</name>
    <name type="common">Cat scratch disease bacillus</name>
    <dbReference type="NCBI Taxonomy" id="1035"/>
    <lineage>
        <taxon>Bacteria</taxon>
        <taxon>Pseudomonadati</taxon>
        <taxon>Pseudomonadota</taxon>
        <taxon>Alphaproteobacteria</taxon>
        <taxon>Hyphomicrobiales</taxon>
        <taxon>Nitrobacteraceae</taxon>
        <taxon>Afipia</taxon>
    </lineage>
</organism>
<proteinExistence type="predicted"/>
<sequence length="285" mass="31610">MSVIQRQIEAQGVSTVSISLFRGFAEKVKPPRALWVPFPFGRPLGAPNNKAIQRKVIFAMLDLLSRPEGPVLEDLVLTKDEEPLDARNQKIGQKCGTKGCNFDDALASEEEPAAREIARYDGDFVSVCAEIAALKAHHDDYMRDHSGRTQVGYSEVTPGTIEIAAKRLHDYVNGKELAVPAGLSQGTDNGAVAQNAFVRLCADDLKAYYLEAKLSERKGQSSENSTEYNDWLWYETRMGSLIVAARGRVIETTDRKKDPNWMIARAMVPRGYGESGYTMHSQNKV</sequence>
<dbReference type="EMBL" id="UIGB01000001">
    <property type="protein sequence ID" value="SUU83328.1"/>
    <property type="molecule type" value="Genomic_DNA"/>
</dbReference>
<evidence type="ECO:0000313" key="1">
    <source>
        <dbReference type="EMBL" id="SUU83328.1"/>
    </source>
</evidence>
<dbReference type="OrthoDB" id="7357784at2"/>
<accession>A0A380W2W9</accession>
<protein>
    <submittedName>
        <fullName evidence="1">Uncharacterized protein</fullName>
    </submittedName>
</protein>
<gene>
    <name evidence="1" type="ORF">NCTC12722_00491</name>
</gene>
<name>A0A380W2W9_AFIFE</name>